<dbReference type="Pfam" id="PF14703">
    <property type="entry name" value="PHM7_cyt"/>
    <property type="match status" value="1"/>
</dbReference>
<dbReference type="InterPro" id="IPR027815">
    <property type="entry name" value="CSC1/OSCA1-like_cyt"/>
</dbReference>
<accession>A0A9W7L9K9</accession>
<keyword evidence="1" id="KW-0472">Membrane</keyword>
<evidence type="ECO:0000313" key="4">
    <source>
        <dbReference type="Proteomes" id="UP001165065"/>
    </source>
</evidence>
<feature type="transmembrane region" description="Helical" evidence="1">
    <location>
        <begin position="925"/>
        <end position="946"/>
    </location>
</feature>
<dbReference type="Proteomes" id="UP001165065">
    <property type="component" value="Unassembled WGS sequence"/>
</dbReference>
<reference evidence="4" key="1">
    <citation type="journal article" date="2023" name="Commun. Biol.">
        <title>Genome analysis of Parmales, the sister group of diatoms, reveals the evolutionary specialization of diatoms from phago-mixotrophs to photoautotrophs.</title>
        <authorList>
            <person name="Ban H."/>
            <person name="Sato S."/>
            <person name="Yoshikawa S."/>
            <person name="Yamada K."/>
            <person name="Nakamura Y."/>
            <person name="Ichinomiya M."/>
            <person name="Sato N."/>
            <person name="Blanc-Mathieu R."/>
            <person name="Endo H."/>
            <person name="Kuwata A."/>
            <person name="Ogata H."/>
        </authorList>
    </citation>
    <scope>NUCLEOTIDE SEQUENCE [LARGE SCALE GENOMIC DNA]</scope>
</reference>
<feature type="domain" description="CSC1/OSCA1-like cytosolic" evidence="2">
    <location>
        <begin position="430"/>
        <end position="596"/>
    </location>
</feature>
<feature type="transmembrane region" description="Helical" evidence="1">
    <location>
        <begin position="1148"/>
        <end position="1167"/>
    </location>
</feature>
<feature type="transmembrane region" description="Helical" evidence="1">
    <location>
        <begin position="879"/>
        <end position="904"/>
    </location>
</feature>
<gene>
    <name evidence="3" type="ORF">TrCOL_g5412</name>
</gene>
<dbReference type="PANTHER" id="PTHR13018:SF5">
    <property type="entry name" value="RE44586P"/>
    <property type="match status" value="1"/>
</dbReference>
<dbReference type="GO" id="GO:0005227">
    <property type="term" value="F:calcium-activated cation channel activity"/>
    <property type="evidence" value="ECO:0007669"/>
    <property type="project" value="InterPro"/>
</dbReference>
<keyword evidence="4" id="KW-1185">Reference proteome</keyword>
<evidence type="ECO:0000256" key="1">
    <source>
        <dbReference type="SAM" id="Phobius"/>
    </source>
</evidence>
<keyword evidence="1" id="KW-1133">Transmembrane helix</keyword>
<proteinExistence type="predicted"/>
<keyword evidence="1" id="KW-0812">Transmembrane</keyword>
<protein>
    <recommendedName>
        <fullName evidence="2">CSC1/OSCA1-like cytosolic domain-containing protein</fullName>
    </recommendedName>
</protein>
<sequence>MKSDATSSARGVEQEDAAVAAEGLGKNFRDTPWVIPRKEVALQHGAASVFESGKASIWDTGPKQLGGLGEGISLYFYILKILSLYFFVASLLAVPHMLFSYSGEALDEQVVGQTSPLIKLTAINHADPAVLEAEDDPSGPSAEAEAAATYCKSTAYNLNFYTCLELEDLGKTNQFTIPVRQATSTTGTWDSSSQLQMTLTLAMLDCDLGCGCNFDLSLQEGETSFSLPSTSSISTCADYYLELGYDMESSTCAISGSSPCGDVSCADVLLTQGAAAFAGAEEKCDQCCIPSISCGEYNPSRENLNLAPFYNATVTRDDASLLISLCDITYCLLFVFLWKYMGRKVAVVVRQTDDDNVTAGDYTVSVAGLPPSATEEQVRKHFSDIYQLSEPDWTFPGYVCGLIGKKQARLPEECVNYDQSPLQDLEPVRDVSCHGKENYIGSWVADVNIAHPNGKLIRRCQALKKYSNKLLEARAKVKKYSSGTPLKGGENPKKHKQAERKLQVLEEKIAKIHKSLQSSAASFTRIDKECMYAFVTFENEDSYIRCLEDYGRYSTRSFIRPWTWLVPPQPPTLKFQGQYHLSVDESPEPSNIMWENLETSYISGLIRKAVTATVTITMLVISLALVILVKAVKTDVESAVPDLAKCTSGLPAVFNTDYDSIEYVWFEGFDELCGEGNFITVANFFNATEETGEDQVQEYITLYEGTCVDPCVVDSTDKMTCTGYNGQALEDDTVFTRLRSFSAYQTGNGMGGQGSGQLLGKPLYFDFDDCPGDDYSECDKLGEYITMTLEDHPDLDETDISYKFDDTSVLSCVDDLDPSWVPSSGTVQQDCVQVQKQTMKGCFCLTAMIDSIEQYGILDGAQKLYEDYSGVCGDFAKQYVLAQTLVIGSAAMVSVINVLLKVAIKGMASFEHHKSLSNETKAISSQIAITMFVNTAIIIMIVHAAIEFVPLNSLGMLNGSADDFDFNWYVNVGSAIILTMAINSVSVHIGPMVGYYVIQPIKLCMAGVSATQRSLNKKMEGPEFEIDDRFPMILNTLAVTMVFSSALPILLPIAFVACQLFYHVDKLLLLRYFRKPPAYDAKLASGTVHLLPFVLIVHCAFATWIYGSPDVFQSTCISLDSFDYEEYLASAGEYDSMNMLPRLLRRNVFPMFLLTISLTALIIYEYFGSWIVSMLLKGTVGNALKVVFAPFKKLWACCCAKALLVEKEFNPPFTKDFVRGYPKGEHPPSLSQKAGWELTKDDEGFSVHRKMWLDTGEVEGKRHTEGEMKKTWEAIRDTQVHAYNIRLNPKYTDAMIAKDELISALNRNTDAEFEVESAPAAGNKVVPVS</sequence>
<comment type="caution">
    <text evidence="3">The sequence shown here is derived from an EMBL/GenBank/DDBJ whole genome shotgun (WGS) entry which is preliminary data.</text>
</comment>
<dbReference type="PANTHER" id="PTHR13018">
    <property type="entry name" value="PROBABLE MEMBRANE PROTEIN DUF221-RELATED"/>
    <property type="match status" value="1"/>
</dbReference>
<organism evidence="3 4">
    <name type="scientific">Triparma columacea</name>
    <dbReference type="NCBI Taxonomy" id="722753"/>
    <lineage>
        <taxon>Eukaryota</taxon>
        <taxon>Sar</taxon>
        <taxon>Stramenopiles</taxon>
        <taxon>Ochrophyta</taxon>
        <taxon>Bolidophyceae</taxon>
        <taxon>Parmales</taxon>
        <taxon>Triparmaceae</taxon>
        <taxon>Triparma</taxon>
    </lineage>
</organism>
<feature type="transmembrane region" description="Helical" evidence="1">
    <location>
        <begin position="1032"/>
        <end position="1062"/>
    </location>
</feature>
<dbReference type="EMBL" id="BRYA01000123">
    <property type="protein sequence ID" value="GMI40241.1"/>
    <property type="molecule type" value="Genomic_DNA"/>
</dbReference>
<feature type="transmembrane region" description="Helical" evidence="1">
    <location>
        <begin position="1083"/>
        <end position="1106"/>
    </location>
</feature>
<evidence type="ECO:0000313" key="3">
    <source>
        <dbReference type="EMBL" id="GMI40241.1"/>
    </source>
</evidence>
<dbReference type="OrthoDB" id="192629at2759"/>
<evidence type="ECO:0000259" key="2">
    <source>
        <dbReference type="Pfam" id="PF14703"/>
    </source>
</evidence>
<feature type="transmembrane region" description="Helical" evidence="1">
    <location>
        <begin position="74"/>
        <end position="99"/>
    </location>
</feature>
<name>A0A9W7L9K9_9STRA</name>
<dbReference type="InterPro" id="IPR045122">
    <property type="entry name" value="Csc1-like"/>
</dbReference>
<dbReference type="GO" id="GO:0005886">
    <property type="term" value="C:plasma membrane"/>
    <property type="evidence" value="ECO:0007669"/>
    <property type="project" value="TreeGrafter"/>
</dbReference>